<dbReference type="HOGENOM" id="CLU_079356_1_0_6"/>
<name>A0A0H3KW82_PANAA</name>
<evidence type="ECO:0000313" key="1">
    <source>
        <dbReference type="EMBL" id="BAK11313.1"/>
    </source>
</evidence>
<dbReference type="PATRIC" id="fig|932677.3.peg.1428"/>
<dbReference type="OrthoDB" id="6497321at2"/>
<dbReference type="RefSeq" id="WP_013025780.1">
    <property type="nucleotide sequence ID" value="NC_017531.2"/>
</dbReference>
<dbReference type="Proteomes" id="UP000006690">
    <property type="component" value="Chromosome"/>
</dbReference>
<gene>
    <name evidence="1" type="ordered locus">PAJ_1233</name>
</gene>
<proteinExistence type="predicted"/>
<dbReference type="KEGG" id="paj:PAJ_1233"/>
<reference evidence="2" key="1">
    <citation type="journal article" date="2012" name="Appl. Microbiol. Biotechnol.">
        <title>The complete genome sequence of Pantoea ananatis AJ13355, an organism with great biotechnological potential.</title>
        <authorList>
            <person name="Hara Y."/>
            <person name="Kadotani N."/>
            <person name="Izui H."/>
            <person name="Katashkina J.I."/>
            <person name="Kuvaeva T.M."/>
            <person name="Andreeva I.G."/>
            <person name="Golubeva L.I."/>
            <person name="Malko D.B."/>
            <person name="Makeev V.J."/>
            <person name="Mashko S.V."/>
            <person name="Kozlov Y.I."/>
        </authorList>
    </citation>
    <scope>NUCLEOTIDE SEQUENCE [LARGE SCALE GENOMIC DNA]</scope>
    <source>
        <strain evidence="2">AJ13355</strain>
    </source>
</reference>
<organism evidence="1 2">
    <name type="scientific">Pantoea ananatis (strain AJ13355)</name>
    <dbReference type="NCBI Taxonomy" id="932677"/>
    <lineage>
        <taxon>Bacteria</taxon>
        <taxon>Pseudomonadati</taxon>
        <taxon>Pseudomonadota</taxon>
        <taxon>Gammaproteobacteria</taxon>
        <taxon>Enterobacterales</taxon>
        <taxon>Erwiniaceae</taxon>
        <taxon>Pantoea</taxon>
    </lineage>
</organism>
<sequence>MMRDIFQRKSQHVINIACLHTAASNIAIFDDAARQLELDHLQLSHLVMPHLLAEAEASGGLTAGLHERLVALLRDLQPHFDVILITCSTLGPVSEAFTSSRQPCAVWRTDGMLAKAVHQSAKKTVVLCAAESTLGATRALFCTDGQTPDIRLIPEAWQRFKAGDGAGYFHCVRTAVEHAWQQGAERVVLAQSSMAPVAQQFPPERQPLSGPHLALLQCHQQANR</sequence>
<dbReference type="eggNOG" id="COG4126">
    <property type="taxonomic scope" value="Bacteria"/>
</dbReference>
<evidence type="ECO:0000313" key="2">
    <source>
        <dbReference type="Proteomes" id="UP000006690"/>
    </source>
</evidence>
<evidence type="ECO:0008006" key="3">
    <source>
        <dbReference type="Google" id="ProtNLM"/>
    </source>
</evidence>
<dbReference type="AlphaFoldDB" id="A0A0H3KW82"/>
<protein>
    <recommendedName>
        <fullName evidence="3">Glutamate racemase</fullName>
    </recommendedName>
</protein>
<accession>A0A0H3KW82</accession>
<dbReference type="EMBL" id="AP012032">
    <property type="protein sequence ID" value="BAK11313.1"/>
    <property type="molecule type" value="Genomic_DNA"/>
</dbReference>